<dbReference type="InterPro" id="IPR025948">
    <property type="entry name" value="HTH-like_dom"/>
</dbReference>
<evidence type="ECO:0000259" key="1">
    <source>
        <dbReference type="Pfam" id="PF13276"/>
    </source>
</evidence>
<organism evidence="2 3">
    <name type="scientific">Streptococcus dysgalactiae subsp. dysgalactiae</name>
    <dbReference type="NCBI Taxonomy" id="99822"/>
    <lineage>
        <taxon>Bacteria</taxon>
        <taxon>Bacillati</taxon>
        <taxon>Bacillota</taxon>
        <taxon>Bacilli</taxon>
        <taxon>Lactobacillales</taxon>
        <taxon>Streptococcaceae</taxon>
        <taxon>Streptococcus</taxon>
    </lineage>
</organism>
<dbReference type="AlphaFoldDB" id="A0A380JYF7"/>
<dbReference type="Pfam" id="PF13276">
    <property type="entry name" value="HTH_21"/>
    <property type="match status" value="1"/>
</dbReference>
<protein>
    <submittedName>
        <fullName evidence="2">Integrase core domain protein</fullName>
    </submittedName>
</protein>
<dbReference type="RefSeq" id="WP_258862765.1">
    <property type="nucleotide sequence ID" value="NZ_UHFG01000004.1"/>
</dbReference>
<dbReference type="Proteomes" id="UP000254797">
    <property type="component" value="Unassembled WGS sequence"/>
</dbReference>
<evidence type="ECO:0000313" key="2">
    <source>
        <dbReference type="EMBL" id="SUN52066.1"/>
    </source>
</evidence>
<gene>
    <name evidence="2" type="ORF">NCTC4670_02386</name>
</gene>
<proteinExistence type="predicted"/>
<evidence type="ECO:0000313" key="3">
    <source>
        <dbReference type="Proteomes" id="UP000254797"/>
    </source>
</evidence>
<name>A0A380JYF7_STRDY</name>
<dbReference type="EMBL" id="UHFG01000004">
    <property type="protein sequence ID" value="SUN52066.1"/>
    <property type="molecule type" value="Genomic_DNA"/>
</dbReference>
<reference evidence="2 3" key="1">
    <citation type="submission" date="2018-06" db="EMBL/GenBank/DDBJ databases">
        <authorList>
            <consortium name="Pathogen Informatics"/>
            <person name="Doyle S."/>
        </authorList>
    </citation>
    <scope>NUCLEOTIDE SEQUENCE [LARGE SCALE GENOMIC DNA]</scope>
    <source>
        <strain evidence="2 3">NCTC4670</strain>
    </source>
</reference>
<sequence>MTLIKLVEEYKETYPVALISDCFGATFYRWKSEGEKPYRRDDIVEAIEQLCMANHYIYGYRTITRLLKKRYNLVVNHKKVYRIMKAHGWTCRTRKKKAPNLTT</sequence>
<accession>A0A380JYF7</accession>
<feature type="domain" description="HTH-like" evidence="1">
    <location>
        <begin position="40"/>
        <end position="97"/>
    </location>
</feature>